<dbReference type="InterPro" id="IPR014036">
    <property type="entry name" value="DeoR-like_C"/>
</dbReference>
<gene>
    <name evidence="4" type="primary">glpR_3</name>
    <name evidence="4" type="ORF">NCTC10699_02288</name>
</gene>
<dbReference type="Pfam" id="PF08220">
    <property type="entry name" value="HTH_DeoR"/>
    <property type="match status" value="1"/>
</dbReference>
<dbReference type="Proteomes" id="UP000254280">
    <property type="component" value="Unassembled WGS sequence"/>
</dbReference>
<dbReference type="InterPro" id="IPR037171">
    <property type="entry name" value="NagB/RpiA_transferase-like"/>
</dbReference>
<sequence length="250" mass="27861">MQTREDLIMQLINVSGKVYVNELAQHFEVSVETIRRNLSSLAKKGLIYRVHGGAVSQTSKDIGSSFQVRQRTNYEAKRSIAERAVEYVFEGAVIGLDASSSSWHFAQLIPNISCTVVTNSMHNIAALVNKKNVTTIATGGVYSGKYDAFYGPLSEQLLQRLHIDFCIFSCSGIDENGSIWESNELNASAKRKMMEASAQKFLLADQSKFNRKNLILLAELSQVDILFTEPPVDNLLQQYCQQSNVLLSVK</sequence>
<dbReference type="InterPro" id="IPR036390">
    <property type="entry name" value="WH_DNA-bd_sf"/>
</dbReference>
<dbReference type="InterPro" id="IPR050313">
    <property type="entry name" value="Carb_Metab_HTH_regulators"/>
</dbReference>
<evidence type="ECO:0000313" key="5">
    <source>
        <dbReference type="Proteomes" id="UP000254280"/>
    </source>
</evidence>
<dbReference type="PANTHER" id="PTHR30363:SF44">
    <property type="entry name" value="AGA OPERON TRANSCRIPTIONAL REPRESSOR-RELATED"/>
    <property type="match status" value="1"/>
</dbReference>
<dbReference type="EMBL" id="UGSS01000002">
    <property type="protein sequence ID" value="SUB34616.1"/>
    <property type="molecule type" value="Genomic_DNA"/>
</dbReference>
<dbReference type="PANTHER" id="PTHR30363">
    <property type="entry name" value="HTH-TYPE TRANSCRIPTIONAL REGULATOR SRLR-RELATED"/>
    <property type="match status" value="1"/>
</dbReference>
<dbReference type="PRINTS" id="PR00037">
    <property type="entry name" value="HTHLACR"/>
</dbReference>
<dbReference type="SMART" id="SM00420">
    <property type="entry name" value="HTH_DEOR"/>
    <property type="match status" value="1"/>
</dbReference>
<reference evidence="4 5" key="1">
    <citation type="submission" date="2018-06" db="EMBL/GenBank/DDBJ databases">
        <authorList>
            <consortium name="Pathogen Informatics"/>
            <person name="Doyle S."/>
        </authorList>
    </citation>
    <scope>NUCLEOTIDE SEQUENCE [LARGE SCALE GENOMIC DNA]</scope>
    <source>
        <strain evidence="4 5">NCTC10699</strain>
    </source>
</reference>
<dbReference type="Gene3D" id="1.10.10.10">
    <property type="entry name" value="Winged helix-like DNA-binding domain superfamily/Winged helix DNA-binding domain"/>
    <property type="match status" value="1"/>
</dbReference>
<keyword evidence="5" id="KW-1185">Reference proteome</keyword>
<evidence type="ECO:0000313" key="4">
    <source>
        <dbReference type="EMBL" id="SUB34616.1"/>
    </source>
</evidence>
<dbReference type="SUPFAM" id="SSF100950">
    <property type="entry name" value="NagB/RpiA/CoA transferase-like"/>
    <property type="match status" value="1"/>
</dbReference>
<feature type="domain" description="HTH deoR-type" evidence="3">
    <location>
        <begin position="1"/>
        <end position="56"/>
    </location>
</feature>
<dbReference type="Gene3D" id="3.40.50.1360">
    <property type="match status" value="1"/>
</dbReference>
<name>A0A379B7W7_9PAST</name>
<keyword evidence="2" id="KW-0804">Transcription</keyword>
<dbReference type="SMART" id="SM01134">
    <property type="entry name" value="DeoRC"/>
    <property type="match status" value="1"/>
</dbReference>
<protein>
    <submittedName>
        <fullName evidence="4">Glycerol-3-phosphate regulon repressor</fullName>
    </submittedName>
</protein>
<dbReference type="PROSITE" id="PS51000">
    <property type="entry name" value="HTH_DEOR_2"/>
    <property type="match status" value="1"/>
</dbReference>
<proteinExistence type="predicted"/>
<keyword evidence="1" id="KW-0805">Transcription regulation</keyword>
<evidence type="ECO:0000259" key="3">
    <source>
        <dbReference type="PROSITE" id="PS51000"/>
    </source>
</evidence>
<dbReference type="GO" id="GO:0003700">
    <property type="term" value="F:DNA-binding transcription factor activity"/>
    <property type="evidence" value="ECO:0007669"/>
    <property type="project" value="InterPro"/>
</dbReference>
<dbReference type="Pfam" id="PF00455">
    <property type="entry name" value="DeoRC"/>
    <property type="match status" value="1"/>
</dbReference>
<evidence type="ECO:0000256" key="2">
    <source>
        <dbReference type="ARBA" id="ARBA00023163"/>
    </source>
</evidence>
<dbReference type="SUPFAM" id="SSF46785">
    <property type="entry name" value="Winged helix' DNA-binding domain"/>
    <property type="match status" value="1"/>
</dbReference>
<dbReference type="AlphaFoldDB" id="A0A379B7W7"/>
<dbReference type="OrthoDB" id="6846621at2"/>
<evidence type="ECO:0000256" key="1">
    <source>
        <dbReference type="ARBA" id="ARBA00023015"/>
    </source>
</evidence>
<dbReference type="InterPro" id="IPR001034">
    <property type="entry name" value="DeoR_HTH"/>
</dbReference>
<dbReference type="InterPro" id="IPR036388">
    <property type="entry name" value="WH-like_DNA-bd_sf"/>
</dbReference>
<accession>A0A379B7W7</accession>
<organism evidence="4 5">
    <name type="scientific">[Pasteurella] mairii</name>
    <dbReference type="NCBI Taxonomy" id="757"/>
    <lineage>
        <taxon>Bacteria</taxon>
        <taxon>Pseudomonadati</taxon>
        <taxon>Pseudomonadota</taxon>
        <taxon>Gammaproteobacteria</taxon>
        <taxon>Pasteurellales</taxon>
        <taxon>Pasteurellaceae</taxon>
    </lineage>
</organism>